<evidence type="ECO:0000313" key="1">
    <source>
        <dbReference type="EMBL" id="ADG39908.1"/>
    </source>
</evidence>
<protein>
    <submittedName>
        <fullName evidence="1">Uncharacterized protein</fullName>
    </submittedName>
</protein>
<dbReference type="KEGG" id="lki:LKI_01825"/>
<reference evidence="1 2" key="1">
    <citation type="journal article" date="2010" name="J. Bacteriol.">
        <title>Complete genome sequence analysis of Leuconostoc kimchii IMSNU 11154.</title>
        <authorList>
            <person name="Oh H.M."/>
            <person name="Cho Y.J."/>
            <person name="Kim B.K."/>
            <person name="Roe J.H."/>
            <person name="Kang S.O."/>
            <person name="Nahm B.H."/>
            <person name="Jeong G."/>
            <person name="Han H.U."/>
            <person name="Chun J."/>
        </authorList>
    </citation>
    <scope>NUCLEOTIDE SEQUENCE [LARGE SCALE GENOMIC DNA]</scope>
    <source>
        <strain evidence="2">IMSNU 11154 / KCTC 2386 / IH25</strain>
    </source>
</reference>
<dbReference type="RefSeq" id="WP_013102507.1">
    <property type="nucleotide sequence ID" value="NC_014136.1"/>
</dbReference>
<gene>
    <name evidence="1" type="ordered locus">LKI_01825</name>
</gene>
<sequence length="167" mass="19431">MKKAILVEDFQGVQQLNILLDQGYTVDSADERGVYILDISEPRKGGKFFRDYHFAWEEIVYETNIKDTILFQETNPDKDIIVLHDGSFIIVNSDKLLSDPEGYDFSYDNHKGNVKARKMHVGAFELYETLDKIIILTQEFDSLKYVQSVSKETFDTPISKRIRPVKW</sequence>
<dbReference type="HOGENOM" id="CLU_1592567_0_0_9"/>
<dbReference type="eggNOG" id="ENOG5030D5H">
    <property type="taxonomic scope" value="Bacteria"/>
</dbReference>
<proteinExistence type="predicted"/>
<name>D5T0V9_LEUKI</name>
<evidence type="ECO:0000313" key="2">
    <source>
        <dbReference type="Proteomes" id="UP000002362"/>
    </source>
</evidence>
<dbReference type="EMBL" id="CP001758">
    <property type="protein sequence ID" value="ADG39908.1"/>
    <property type="molecule type" value="Genomic_DNA"/>
</dbReference>
<dbReference type="PATRIC" id="fig|762051.18.peg.369"/>
<dbReference type="STRING" id="762051.LKI_01825"/>
<dbReference type="AlphaFoldDB" id="D5T0V9"/>
<accession>D5T0V9</accession>
<dbReference type="Proteomes" id="UP000002362">
    <property type="component" value="Chromosome"/>
</dbReference>
<organism evidence="1 2">
    <name type="scientific">Leuconostoc kimchii (strain IMSNU 11154 / KCTC 2386 / IH25)</name>
    <dbReference type="NCBI Taxonomy" id="762051"/>
    <lineage>
        <taxon>Bacteria</taxon>
        <taxon>Bacillati</taxon>
        <taxon>Bacillota</taxon>
        <taxon>Bacilli</taxon>
        <taxon>Lactobacillales</taxon>
        <taxon>Lactobacillaceae</taxon>
        <taxon>Leuconostoc</taxon>
    </lineage>
</organism>